<dbReference type="GeneID" id="98155692"/>
<accession>A0ABR4K5L2</accession>
<dbReference type="Proteomes" id="UP001610444">
    <property type="component" value="Unassembled WGS sequence"/>
</dbReference>
<organism evidence="1 2">
    <name type="scientific">Aspergillus pseudodeflectus</name>
    <dbReference type="NCBI Taxonomy" id="176178"/>
    <lineage>
        <taxon>Eukaryota</taxon>
        <taxon>Fungi</taxon>
        <taxon>Dikarya</taxon>
        <taxon>Ascomycota</taxon>
        <taxon>Pezizomycotina</taxon>
        <taxon>Eurotiomycetes</taxon>
        <taxon>Eurotiomycetidae</taxon>
        <taxon>Eurotiales</taxon>
        <taxon>Aspergillaceae</taxon>
        <taxon>Aspergillus</taxon>
        <taxon>Aspergillus subgen. Nidulantes</taxon>
    </lineage>
</organism>
<reference evidence="1 2" key="1">
    <citation type="submission" date="2024-07" db="EMBL/GenBank/DDBJ databases">
        <title>Section-level genome sequencing and comparative genomics of Aspergillus sections Usti and Cavernicolus.</title>
        <authorList>
            <consortium name="Lawrence Berkeley National Laboratory"/>
            <person name="Nybo J.L."/>
            <person name="Vesth T.C."/>
            <person name="Theobald S."/>
            <person name="Frisvad J.C."/>
            <person name="Larsen T.O."/>
            <person name="Kjaerboelling I."/>
            <person name="Rothschild-Mancinelli K."/>
            <person name="Lyhne E.K."/>
            <person name="Kogle M.E."/>
            <person name="Barry K."/>
            <person name="Clum A."/>
            <person name="Na H."/>
            <person name="Ledsgaard L."/>
            <person name="Lin J."/>
            <person name="Lipzen A."/>
            <person name="Kuo A."/>
            <person name="Riley R."/>
            <person name="Mondo S."/>
            <person name="LaButti K."/>
            <person name="Haridas S."/>
            <person name="Pangalinan J."/>
            <person name="Salamov A.A."/>
            <person name="Simmons B.A."/>
            <person name="Magnuson J.K."/>
            <person name="Chen J."/>
            <person name="Drula E."/>
            <person name="Henrissat B."/>
            <person name="Wiebenga A."/>
            <person name="Lubbers R.J."/>
            <person name="Gomes A.C."/>
            <person name="Macurrencykelacurrency M.R."/>
            <person name="Stajich J."/>
            <person name="Grigoriev I.V."/>
            <person name="Mortensen U.H."/>
            <person name="De vries R.P."/>
            <person name="Baker S.E."/>
            <person name="Andersen M.R."/>
        </authorList>
    </citation>
    <scope>NUCLEOTIDE SEQUENCE [LARGE SCALE GENOMIC DNA]</scope>
    <source>
        <strain evidence="1 2">CBS 756.74</strain>
    </source>
</reference>
<gene>
    <name evidence="1" type="ORF">BJX68DRAFT_239394</name>
</gene>
<dbReference type="EMBL" id="JBFXLR010000028">
    <property type="protein sequence ID" value="KAL2847606.1"/>
    <property type="molecule type" value="Genomic_DNA"/>
</dbReference>
<evidence type="ECO:0000313" key="1">
    <source>
        <dbReference type="EMBL" id="KAL2847606.1"/>
    </source>
</evidence>
<evidence type="ECO:0000313" key="2">
    <source>
        <dbReference type="Proteomes" id="UP001610444"/>
    </source>
</evidence>
<name>A0ABR4K5L2_9EURO</name>
<sequence length="52" mass="5490">MKLSSVDGASMSMNMALVSIKGIMSAPLQALAITVCFRTRSLIQSLCGRGRS</sequence>
<proteinExistence type="predicted"/>
<keyword evidence="2" id="KW-1185">Reference proteome</keyword>
<comment type="caution">
    <text evidence="1">The sequence shown here is derived from an EMBL/GenBank/DDBJ whole genome shotgun (WGS) entry which is preliminary data.</text>
</comment>
<protein>
    <submittedName>
        <fullName evidence="1">Uncharacterized protein</fullName>
    </submittedName>
</protein>
<dbReference type="RefSeq" id="XP_070897787.1">
    <property type="nucleotide sequence ID" value="XM_071040528.1"/>
</dbReference>